<feature type="region of interest" description="Disordered" evidence="1">
    <location>
        <begin position="149"/>
        <end position="177"/>
    </location>
</feature>
<feature type="compositionally biased region" description="Polar residues" evidence="1">
    <location>
        <begin position="150"/>
        <end position="161"/>
    </location>
</feature>
<keyword evidence="2" id="KW-0472">Membrane</keyword>
<organism evidence="4 5">
    <name type="scientific">Penicillium roqueforti (strain FM164)</name>
    <dbReference type="NCBI Taxonomy" id="1365484"/>
    <lineage>
        <taxon>Eukaryota</taxon>
        <taxon>Fungi</taxon>
        <taxon>Dikarya</taxon>
        <taxon>Ascomycota</taxon>
        <taxon>Pezizomycotina</taxon>
        <taxon>Eurotiomycetes</taxon>
        <taxon>Eurotiomycetidae</taxon>
        <taxon>Eurotiales</taxon>
        <taxon>Aspergillaceae</taxon>
        <taxon>Penicillium</taxon>
    </lineage>
</organism>
<keyword evidence="5" id="KW-1185">Reference proteome</keyword>
<evidence type="ECO:0000256" key="2">
    <source>
        <dbReference type="SAM" id="Phobius"/>
    </source>
</evidence>
<name>W6PVU2_PENRF</name>
<sequence>MNTKPTYNFTLATQVRIPGLCNIVYIAMLKSDLWVISMDYTYNTNGYGLPLLAIVGFAATGSTFHIGFAFMKNEKQDTYELILDRLAEAYESLGLKYPPTILTNKEEALMKAIEAIFPDTKNMICIWHINICLLSYLYHQGKRPRCPSHFTGSLSQPQARTTTEHSFKVSRAKIQNT</sequence>
<dbReference type="PANTHER" id="PTHR47718:SF3">
    <property type="entry name" value="PROTEIN FAR1-RELATED SEQUENCE 5-LIKE"/>
    <property type="match status" value="1"/>
</dbReference>
<reference evidence="4" key="1">
    <citation type="journal article" date="2014" name="Nat. Commun.">
        <title>Multiple recent horizontal transfers of a large genomic region in cheese making fungi.</title>
        <authorList>
            <person name="Cheeseman K."/>
            <person name="Ropars J."/>
            <person name="Renault P."/>
            <person name="Dupont J."/>
            <person name="Gouzy J."/>
            <person name="Branca A."/>
            <person name="Abraham A.L."/>
            <person name="Ceppi M."/>
            <person name="Conseiller E."/>
            <person name="Debuchy R."/>
            <person name="Malagnac F."/>
            <person name="Goarin A."/>
            <person name="Silar P."/>
            <person name="Lacoste S."/>
            <person name="Sallet E."/>
            <person name="Bensimon A."/>
            <person name="Giraud T."/>
            <person name="Brygoo Y."/>
        </authorList>
    </citation>
    <scope>NUCLEOTIDE SEQUENCE [LARGE SCALE GENOMIC DNA]</scope>
    <source>
        <strain evidence="4">FM164</strain>
    </source>
</reference>
<dbReference type="EMBL" id="HG792015">
    <property type="protein sequence ID" value="CDM28338.1"/>
    <property type="molecule type" value="Genomic_DNA"/>
</dbReference>
<protein>
    <submittedName>
        <fullName evidence="4">Probable transposable element</fullName>
    </submittedName>
</protein>
<dbReference type="AlphaFoldDB" id="W6PVU2"/>
<accession>W6PVU2</accession>
<evidence type="ECO:0000259" key="3">
    <source>
        <dbReference type="Pfam" id="PF10551"/>
    </source>
</evidence>
<proteinExistence type="predicted"/>
<feature type="domain" description="MULE transposase" evidence="3">
    <location>
        <begin position="35"/>
        <end position="130"/>
    </location>
</feature>
<evidence type="ECO:0000313" key="5">
    <source>
        <dbReference type="Proteomes" id="UP000030686"/>
    </source>
</evidence>
<dbReference type="PANTHER" id="PTHR47718">
    <property type="entry name" value="OS01G0519700 PROTEIN"/>
    <property type="match status" value="1"/>
</dbReference>
<dbReference type="STRING" id="1365484.W6PVU2"/>
<dbReference type="Proteomes" id="UP000030686">
    <property type="component" value="Unassembled WGS sequence"/>
</dbReference>
<feature type="transmembrane region" description="Helical" evidence="2">
    <location>
        <begin position="47"/>
        <end position="71"/>
    </location>
</feature>
<gene>
    <name evidence="4" type="ORF">PROQFM164_S01g002149</name>
</gene>
<evidence type="ECO:0000256" key="1">
    <source>
        <dbReference type="SAM" id="MobiDB-lite"/>
    </source>
</evidence>
<keyword evidence="2" id="KW-0812">Transmembrane</keyword>
<dbReference type="OMA" id="WHINICL"/>
<dbReference type="InterPro" id="IPR018289">
    <property type="entry name" value="MULE_transposase_dom"/>
</dbReference>
<dbReference type="OrthoDB" id="4359445at2759"/>
<feature type="transmembrane region" description="Helical" evidence="2">
    <location>
        <begin position="7"/>
        <end position="27"/>
    </location>
</feature>
<keyword evidence="2" id="KW-1133">Transmembrane helix</keyword>
<evidence type="ECO:0000313" key="4">
    <source>
        <dbReference type="EMBL" id="CDM28338.1"/>
    </source>
</evidence>
<dbReference type="Pfam" id="PF10551">
    <property type="entry name" value="MULE"/>
    <property type="match status" value="1"/>
</dbReference>